<evidence type="ECO:0000259" key="2">
    <source>
        <dbReference type="SMART" id="SM00869"/>
    </source>
</evidence>
<feature type="domain" description="Autotransporter" evidence="2">
    <location>
        <begin position="529"/>
        <end position="795"/>
    </location>
</feature>
<feature type="signal peptide" evidence="1">
    <location>
        <begin position="1"/>
        <end position="34"/>
    </location>
</feature>
<evidence type="ECO:0000313" key="4">
    <source>
        <dbReference type="Proteomes" id="UP000248886"/>
    </source>
</evidence>
<keyword evidence="1" id="KW-0732">Signal</keyword>
<dbReference type="SUPFAM" id="SSF103515">
    <property type="entry name" value="Autotransporter"/>
    <property type="match status" value="1"/>
</dbReference>
<organism evidence="3 4">
    <name type="scientific">Acidithiobacillus ferrooxidans</name>
    <name type="common">Thiobacillus ferrooxidans</name>
    <dbReference type="NCBI Taxonomy" id="920"/>
    <lineage>
        <taxon>Bacteria</taxon>
        <taxon>Pseudomonadati</taxon>
        <taxon>Pseudomonadota</taxon>
        <taxon>Acidithiobacillia</taxon>
        <taxon>Acidithiobacillales</taxon>
        <taxon>Acidithiobacillaceae</taxon>
        <taxon>Acidithiobacillus</taxon>
    </lineage>
</organism>
<accession>A0A2W1K4S9</accession>
<dbReference type="EMBL" id="QKQP01000001">
    <property type="protein sequence ID" value="PZD81848.1"/>
    <property type="molecule type" value="Genomic_DNA"/>
</dbReference>
<evidence type="ECO:0000313" key="3">
    <source>
        <dbReference type="EMBL" id="PZD81848.1"/>
    </source>
</evidence>
<gene>
    <name evidence="3" type="ORF">DN052_01875</name>
</gene>
<proteinExistence type="predicted"/>
<dbReference type="InterPro" id="IPR005546">
    <property type="entry name" value="Autotransporte_beta"/>
</dbReference>
<dbReference type="InterPro" id="IPR036709">
    <property type="entry name" value="Autotransporte_beta_dom_sf"/>
</dbReference>
<dbReference type="Gene3D" id="2.40.128.130">
    <property type="entry name" value="Autotransporter beta-domain"/>
    <property type="match status" value="1"/>
</dbReference>
<dbReference type="Proteomes" id="UP000248886">
    <property type="component" value="Unassembled WGS sequence"/>
</dbReference>
<name>A0A2W1K4S9_ACIFR</name>
<dbReference type="AlphaFoldDB" id="A0A2W1K4S9"/>
<protein>
    <recommendedName>
        <fullName evidence="2">Autotransporter domain-containing protein</fullName>
    </recommendedName>
</protein>
<dbReference type="SMART" id="SM00869">
    <property type="entry name" value="Autotransporter"/>
    <property type="match status" value="1"/>
</dbReference>
<reference evidence="3 4" key="1">
    <citation type="submission" date="2018-06" db="EMBL/GenBank/DDBJ databases">
        <title>Draft sequence of Acidithiobacillus ferrooxidans CCM 4253.</title>
        <authorList>
            <person name="Moya-Beltran A."/>
            <person name="Castro M."/>
            <person name="Covarrubias P.C."/>
            <person name="Issotta F."/>
            <person name="Janiczek O."/>
            <person name="Mandl M."/>
            <person name="Kucera J."/>
            <person name="Quatrini R."/>
        </authorList>
    </citation>
    <scope>NUCLEOTIDE SEQUENCE [LARGE SCALE GENOMIC DNA]</scope>
    <source>
        <strain evidence="3 4">CCM 4253</strain>
    </source>
</reference>
<dbReference type="OrthoDB" id="10007819at2"/>
<dbReference type="RefSeq" id="WP_111122518.1">
    <property type="nucleotide sequence ID" value="NZ_QKQP01000001.1"/>
</dbReference>
<sequence>MRNLKQQEAIRWKWKTLSLALALALATSPAVANASTYSGNQVITKNTTVAAGDAWNPTGTEFSGTADPILSFDTTNVDYLAFGPTTMDGSGEIQIGNTSSGIQHLLFNGVTNTPLGTGTLTIDDEAPLDAAGTPLTNAPPADVQLIGSNPIAASDLIINSNGGQITNPGVTNVIIGDGTVTEVTLNELDLAANTGGNITMDNGVLNARTLIDDGNFAYGNGNTLIQGSGTINATDLTSQDDVAFGIGGNGNHPAGGGLNGIGGLHVNVTNATMANATLWGDAESVDFNLGGGTLTMTGNVTGHKGILSVGSSNYTSGTNPNQVVFSGYGTIDGNVDVYGANSTATPLTRFEVAPDGSGLVINGNYFQDGGDLVIPITPSVAYGISDNGSFTGNGNLVVSGEKGAYTNGQTYHLITANFLTWNPSNVYYVYEGSAASGIDGLAGYVTKVTKNVHGHPFVQLCLGSRCVAQPASAPAKPQPQPIAPVIPVHVVTPVQEAQPVLADAPRVTQAAIQNAAQTLVSTGVVGGGPRGLWVKGMGGFSREQGYDGMNYGLISGYGWSVGPDGLDVAGVAFSAGQAGLGTGPSDFTKASDYGLWAYGTYYPQASRSWKITGTLGAGLSTNTLMTTALGLPQVAHFGGGFMGTEIRASYWKTLPALDGIIVSPRLSVGYNQSWTSGYSTHGGGHLDVNVSGQTDGQIYLEPAILVGKKFDYRTASGRHTIFPQIRLGAVESVGPNPAAEISSGQVASQVQGLPFPHLQGMIEGRLDVISHSRYSNGLSVNVSIRQLFGNGASSTEGVAAIK</sequence>
<comment type="caution">
    <text evidence="3">The sequence shown here is derived from an EMBL/GenBank/DDBJ whole genome shotgun (WGS) entry which is preliminary data.</text>
</comment>
<evidence type="ECO:0000256" key="1">
    <source>
        <dbReference type="SAM" id="SignalP"/>
    </source>
</evidence>
<feature type="chain" id="PRO_5015957699" description="Autotransporter domain-containing protein" evidence="1">
    <location>
        <begin position="35"/>
        <end position="802"/>
    </location>
</feature>